<dbReference type="RefSeq" id="WP_283445307.1">
    <property type="nucleotide sequence ID" value="NZ_FXUL01000032.1"/>
</dbReference>
<dbReference type="EMBL" id="FXUL01000032">
    <property type="protein sequence ID" value="SMP79625.1"/>
    <property type="molecule type" value="Genomic_DNA"/>
</dbReference>
<proteinExistence type="predicted"/>
<protein>
    <submittedName>
        <fullName evidence="1">Uncharacterized protein</fullName>
    </submittedName>
</protein>
<gene>
    <name evidence="1" type="ORF">SAMN06295970_13214</name>
</gene>
<evidence type="ECO:0000313" key="2">
    <source>
        <dbReference type="Proteomes" id="UP001158049"/>
    </source>
</evidence>
<comment type="caution">
    <text evidence="1">The sequence shown here is derived from an EMBL/GenBank/DDBJ whole genome shotgun (WGS) entry which is preliminary data.</text>
</comment>
<reference evidence="1 2" key="1">
    <citation type="submission" date="2017-05" db="EMBL/GenBank/DDBJ databases">
        <authorList>
            <person name="Varghese N."/>
            <person name="Submissions S."/>
        </authorList>
    </citation>
    <scope>NUCLEOTIDE SEQUENCE [LARGE SCALE GENOMIC DNA]</scope>
    <source>
        <strain evidence="1 2">DSM 26001</strain>
    </source>
</reference>
<evidence type="ECO:0000313" key="1">
    <source>
        <dbReference type="EMBL" id="SMP79625.1"/>
    </source>
</evidence>
<keyword evidence="2" id="KW-1185">Reference proteome</keyword>
<organism evidence="1 2">
    <name type="scientific">Noviherbaspirillum suwonense</name>
    <dbReference type="NCBI Taxonomy" id="1224511"/>
    <lineage>
        <taxon>Bacteria</taxon>
        <taxon>Pseudomonadati</taxon>
        <taxon>Pseudomonadota</taxon>
        <taxon>Betaproteobacteria</taxon>
        <taxon>Burkholderiales</taxon>
        <taxon>Oxalobacteraceae</taxon>
        <taxon>Noviherbaspirillum</taxon>
    </lineage>
</organism>
<sequence>MALGQLERILVLAKTYPSPSAQYIETSCVAGISQDGSMRRLYPVPFRMIEQGQQFKKWQWIDVRVEKANKDHRPESHKLYIDTITCGDIIDAKKGWAFRWEWLDKIPAFHSFDSIESGRITDGLSIALLRPKRLIGLEIVKARNHDWTDEEKEKLMREQMQGDLFSEAEAKRQVKELRKVPFDFYYRYVCDTPEGEKEHRHKSVDWEAGALFWNCRQSYGVNWEAPFRDKLEKTLGGRDLMYLLGNQHRFQDQWLIISLVYPPKQELVEVVQISLFRRSRPECVRRASHCSRAQHWPPSNGGRS</sequence>
<accession>A0ABY1QWE1</accession>
<name>A0ABY1QWE1_9BURK</name>
<dbReference type="Proteomes" id="UP001158049">
    <property type="component" value="Unassembled WGS sequence"/>
</dbReference>